<feature type="region of interest" description="Disordered" evidence="1">
    <location>
        <begin position="20"/>
        <end position="53"/>
    </location>
</feature>
<evidence type="ECO:0000256" key="1">
    <source>
        <dbReference type="SAM" id="MobiDB-lite"/>
    </source>
</evidence>
<protein>
    <submittedName>
        <fullName evidence="2">Uncharacterized protein</fullName>
    </submittedName>
</protein>
<evidence type="ECO:0000313" key="2">
    <source>
        <dbReference type="EMBL" id="KAJ8958816.1"/>
    </source>
</evidence>
<organism evidence="2 3">
    <name type="scientific">Aromia moschata</name>
    <dbReference type="NCBI Taxonomy" id="1265417"/>
    <lineage>
        <taxon>Eukaryota</taxon>
        <taxon>Metazoa</taxon>
        <taxon>Ecdysozoa</taxon>
        <taxon>Arthropoda</taxon>
        <taxon>Hexapoda</taxon>
        <taxon>Insecta</taxon>
        <taxon>Pterygota</taxon>
        <taxon>Neoptera</taxon>
        <taxon>Endopterygota</taxon>
        <taxon>Coleoptera</taxon>
        <taxon>Polyphaga</taxon>
        <taxon>Cucujiformia</taxon>
        <taxon>Chrysomeloidea</taxon>
        <taxon>Cerambycidae</taxon>
        <taxon>Cerambycinae</taxon>
        <taxon>Callichromatini</taxon>
        <taxon>Aromia</taxon>
    </lineage>
</organism>
<comment type="caution">
    <text evidence="2">The sequence shown here is derived from an EMBL/GenBank/DDBJ whole genome shotgun (WGS) entry which is preliminary data.</text>
</comment>
<dbReference type="AlphaFoldDB" id="A0AAV8Z5M2"/>
<gene>
    <name evidence="2" type="ORF">NQ318_019576</name>
</gene>
<name>A0AAV8Z5M2_9CUCU</name>
<dbReference type="EMBL" id="JAPWTK010000015">
    <property type="protein sequence ID" value="KAJ8958816.1"/>
    <property type="molecule type" value="Genomic_DNA"/>
</dbReference>
<sequence length="116" mass="13194">MKMELKPGQEIELCHMFLGGGEPKGRQEERPCVGEEQVRGQRQATEKIEQAPREDVEEVIKVPGRKREGTQGKGEGEEALLRHYIHADNSYNIYIYLCIAVQLIYIGDKHVKGCDL</sequence>
<reference evidence="2" key="1">
    <citation type="journal article" date="2023" name="Insect Mol. Biol.">
        <title>Genome sequencing provides insights into the evolution of gene families encoding plant cell wall-degrading enzymes in longhorned beetles.</title>
        <authorList>
            <person name="Shin N.R."/>
            <person name="Okamura Y."/>
            <person name="Kirsch R."/>
            <person name="Pauchet Y."/>
        </authorList>
    </citation>
    <scope>NUCLEOTIDE SEQUENCE</scope>
    <source>
        <strain evidence="2">AMC_N1</strain>
    </source>
</reference>
<feature type="compositionally biased region" description="Basic and acidic residues" evidence="1">
    <location>
        <begin position="23"/>
        <end position="53"/>
    </location>
</feature>
<accession>A0AAV8Z5M2</accession>
<dbReference type="Proteomes" id="UP001162162">
    <property type="component" value="Unassembled WGS sequence"/>
</dbReference>
<evidence type="ECO:0000313" key="3">
    <source>
        <dbReference type="Proteomes" id="UP001162162"/>
    </source>
</evidence>
<proteinExistence type="predicted"/>
<keyword evidence="3" id="KW-1185">Reference proteome</keyword>